<organism evidence="2 3">
    <name type="scientific">Kineosporia mesophila</name>
    <dbReference type="NCBI Taxonomy" id="566012"/>
    <lineage>
        <taxon>Bacteria</taxon>
        <taxon>Bacillati</taxon>
        <taxon>Actinomycetota</taxon>
        <taxon>Actinomycetes</taxon>
        <taxon>Kineosporiales</taxon>
        <taxon>Kineosporiaceae</taxon>
        <taxon>Kineosporia</taxon>
    </lineage>
</organism>
<evidence type="ECO:0000313" key="2">
    <source>
        <dbReference type="EMBL" id="GAA3623967.1"/>
    </source>
</evidence>
<proteinExistence type="predicted"/>
<reference evidence="3" key="1">
    <citation type="journal article" date="2019" name="Int. J. Syst. Evol. Microbiol.">
        <title>The Global Catalogue of Microorganisms (GCM) 10K type strain sequencing project: providing services to taxonomists for standard genome sequencing and annotation.</title>
        <authorList>
            <consortium name="The Broad Institute Genomics Platform"/>
            <consortium name="The Broad Institute Genome Sequencing Center for Infectious Disease"/>
            <person name="Wu L."/>
            <person name="Ma J."/>
        </authorList>
    </citation>
    <scope>NUCLEOTIDE SEQUENCE [LARGE SCALE GENOMIC DNA]</scope>
    <source>
        <strain evidence="3">JCM 16902</strain>
    </source>
</reference>
<sequence length="76" mass="8289">MDDGEAEAETRKAETGGVAGFGSEGGRTHIKGIGRVARALERRAGRTVHSRYDRRFIHRRSAEFGNCRTLVTGSCP</sequence>
<feature type="region of interest" description="Disordered" evidence="1">
    <location>
        <begin position="1"/>
        <end position="28"/>
    </location>
</feature>
<comment type="caution">
    <text evidence="2">The sequence shown here is derived from an EMBL/GenBank/DDBJ whole genome shotgun (WGS) entry which is preliminary data.</text>
</comment>
<evidence type="ECO:0000313" key="3">
    <source>
        <dbReference type="Proteomes" id="UP001501074"/>
    </source>
</evidence>
<name>A0ABP7A343_9ACTN</name>
<gene>
    <name evidence="2" type="ORF">GCM10022223_46230</name>
</gene>
<evidence type="ECO:0000256" key="1">
    <source>
        <dbReference type="SAM" id="MobiDB-lite"/>
    </source>
</evidence>
<keyword evidence="3" id="KW-1185">Reference proteome</keyword>
<dbReference type="Proteomes" id="UP001501074">
    <property type="component" value="Unassembled WGS sequence"/>
</dbReference>
<dbReference type="EMBL" id="BAAAZO010000009">
    <property type="protein sequence ID" value="GAA3623967.1"/>
    <property type="molecule type" value="Genomic_DNA"/>
</dbReference>
<protein>
    <submittedName>
        <fullName evidence="2">Uncharacterized protein</fullName>
    </submittedName>
</protein>
<accession>A0ABP7A343</accession>